<keyword evidence="2" id="KW-1133">Transmembrane helix</keyword>
<organism evidence="3">
    <name type="scientific">Oryza brachyantha</name>
    <name type="common">malo sina</name>
    <dbReference type="NCBI Taxonomy" id="4533"/>
    <lineage>
        <taxon>Eukaryota</taxon>
        <taxon>Viridiplantae</taxon>
        <taxon>Streptophyta</taxon>
        <taxon>Embryophyta</taxon>
        <taxon>Tracheophyta</taxon>
        <taxon>Spermatophyta</taxon>
        <taxon>Magnoliopsida</taxon>
        <taxon>Liliopsida</taxon>
        <taxon>Poales</taxon>
        <taxon>Poaceae</taxon>
        <taxon>BOP clade</taxon>
        <taxon>Oryzoideae</taxon>
        <taxon>Oryzeae</taxon>
        <taxon>Oryzinae</taxon>
        <taxon>Oryza</taxon>
    </lineage>
</organism>
<evidence type="ECO:0000313" key="3">
    <source>
        <dbReference type="EnsemblPlants" id="OB08G11710.1"/>
    </source>
</evidence>
<name>J3MPZ2_ORYBR</name>
<proteinExistence type="predicted"/>
<feature type="region of interest" description="Disordered" evidence="1">
    <location>
        <begin position="151"/>
        <end position="172"/>
    </location>
</feature>
<keyword evidence="4" id="KW-1185">Reference proteome</keyword>
<reference evidence="3" key="2">
    <citation type="submission" date="2013-04" db="UniProtKB">
        <authorList>
            <consortium name="EnsemblPlants"/>
        </authorList>
    </citation>
    <scope>IDENTIFICATION</scope>
</reference>
<reference evidence="3" key="1">
    <citation type="journal article" date="2013" name="Nat. Commun.">
        <title>Whole-genome sequencing of Oryza brachyantha reveals mechanisms underlying Oryza genome evolution.</title>
        <authorList>
            <person name="Chen J."/>
            <person name="Huang Q."/>
            <person name="Gao D."/>
            <person name="Wang J."/>
            <person name="Lang Y."/>
            <person name="Liu T."/>
            <person name="Li B."/>
            <person name="Bai Z."/>
            <person name="Luis Goicoechea J."/>
            <person name="Liang C."/>
            <person name="Chen C."/>
            <person name="Zhang W."/>
            <person name="Sun S."/>
            <person name="Liao Y."/>
            <person name="Zhang X."/>
            <person name="Yang L."/>
            <person name="Song C."/>
            <person name="Wang M."/>
            <person name="Shi J."/>
            <person name="Liu G."/>
            <person name="Liu J."/>
            <person name="Zhou H."/>
            <person name="Zhou W."/>
            <person name="Yu Q."/>
            <person name="An N."/>
            <person name="Chen Y."/>
            <person name="Cai Q."/>
            <person name="Wang B."/>
            <person name="Liu B."/>
            <person name="Min J."/>
            <person name="Huang Y."/>
            <person name="Wu H."/>
            <person name="Li Z."/>
            <person name="Zhang Y."/>
            <person name="Yin Y."/>
            <person name="Song W."/>
            <person name="Jiang J."/>
            <person name="Jackson S.A."/>
            <person name="Wing R.A."/>
            <person name="Wang J."/>
            <person name="Chen M."/>
        </authorList>
    </citation>
    <scope>NUCLEOTIDE SEQUENCE [LARGE SCALE GENOMIC DNA]</scope>
    <source>
        <strain evidence="3">cv. IRGC 101232</strain>
    </source>
</reference>
<evidence type="ECO:0000256" key="2">
    <source>
        <dbReference type="SAM" id="Phobius"/>
    </source>
</evidence>
<accession>J3MPZ2</accession>
<dbReference type="Proteomes" id="UP000006038">
    <property type="component" value="Chromosome 8"/>
</dbReference>
<dbReference type="HOGENOM" id="CLU_1557669_0_0_1"/>
<dbReference type="EnsemblPlants" id="OB08G11710.1">
    <property type="protein sequence ID" value="OB08G11710.1"/>
    <property type="gene ID" value="OB08G11710"/>
</dbReference>
<keyword evidence="2" id="KW-0472">Membrane</keyword>
<dbReference type="AlphaFoldDB" id="J3MPZ2"/>
<evidence type="ECO:0000313" key="4">
    <source>
        <dbReference type="Proteomes" id="UP000006038"/>
    </source>
</evidence>
<keyword evidence="2" id="KW-0812">Transmembrane</keyword>
<protein>
    <submittedName>
        <fullName evidence="3">Uncharacterized protein</fullName>
    </submittedName>
</protein>
<dbReference type="Gramene" id="OB08G11710.1">
    <property type="protein sequence ID" value="OB08G11710.1"/>
    <property type="gene ID" value="OB08G11710"/>
</dbReference>
<feature type="transmembrane region" description="Helical" evidence="2">
    <location>
        <begin position="54"/>
        <end position="74"/>
    </location>
</feature>
<sequence>MIHSRMKRAWLRSMVQTHIECAFCLRCLLYRGSGSGCAIEGSVELPRPLVLMETNIGFSSLFLLLFPPVVILRYRRMRTGVTHRNISWAAETTGEVTTSFGFEKSRPKTHSYRDGTPRRPGRRFIPLANTTVELSRLSISAVYTSRSHCNGATGADCASDRDTATLAGPAGQ</sequence>
<evidence type="ECO:0000256" key="1">
    <source>
        <dbReference type="SAM" id="MobiDB-lite"/>
    </source>
</evidence>